<dbReference type="SUPFAM" id="SSF63829">
    <property type="entry name" value="Calcium-dependent phosphotriesterase"/>
    <property type="match status" value="1"/>
</dbReference>
<dbReference type="AlphaFoldDB" id="A0A9Q0RNK1"/>
<reference evidence="2" key="1">
    <citation type="submission" date="2022-12" db="EMBL/GenBank/DDBJ databases">
        <title>Genome assemblies of Blomia tropicalis.</title>
        <authorList>
            <person name="Cui Y."/>
        </authorList>
    </citation>
    <scope>NUCLEOTIDE SEQUENCE</scope>
    <source>
        <tissue evidence="2">Adult mites</tissue>
    </source>
</reference>
<keyword evidence="3" id="KW-1185">Reference proteome</keyword>
<dbReference type="OMA" id="FRGHAIG"/>
<protein>
    <submittedName>
        <fullName evidence="2">Uncharacterized protein</fullName>
    </submittedName>
</protein>
<dbReference type="InterPro" id="IPR050952">
    <property type="entry name" value="TRIM-NHL_E3_ligases"/>
</dbReference>
<dbReference type="PANTHER" id="PTHR24104:SF25">
    <property type="entry name" value="PROTEIN LIN-41"/>
    <property type="match status" value="1"/>
</dbReference>
<dbReference type="InterPro" id="IPR011042">
    <property type="entry name" value="6-blade_b-propeller_TolB-like"/>
</dbReference>
<dbReference type="Pfam" id="PF01436">
    <property type="entry name" value="NHL"/>
    <property type="match status" value="2"/>
</dbReference>
<keyword evidence="1" id="KW-0677">Repeat</keyword>
<dbReference type="PANTHER" id="PTHR24104">
    <property type="entry name" value="E3 UBIQUITIN-PROTEIN LIGASE NHLRC1-RELATED"/>
    <property type="match status" value="1"/>
</dbReference>
<sequence>MDKTLTQKNLNLVRWFGEEEKMDSPLGFCLGIENQLLVTDTGNNRVVIFDITTAKFGEQLFFFNSIGVEEPGDVAVHNNHYYVCDFRGHAIGVFNQYGDLVRKIGTEHSGGFLNYPNGIDISNDGEILVGDSHGNQFNLNIFKSDTGKLISSFRCPNLKVSGCVGLKCTQDGWLVTLSKKFSSVLIMDTVLIRVDD</sequence>
<comment type="caution">
    <text evidence="2">The sequence shown here is derived from an EMBL/GenBank/DDBJ whole genome shotgun (WGS) entry which is preliminary data.</text>
</comment>
<evidence type="ECO:0000313" key="3">
    <source>
        <dbReference type="Proteomes" id="UP001142055"/>
    </source>
</evidence>
<dbReference type="GO" id="GO:0008270">
    <property type="term" value="F:zinc ion binding"/>
    <property type="evidence" value="ECO:0007669"/>
    <property type="project" value="UniProtKB-KW"/>
</dbReference>
<dbReference type="Gene3D" id="2.120.10.30">
    <property type="entry name" value="TolB, C-terminal domain"/>
    <property type="match status" value="1"/>
</dbReference>
<dbReference type="EMBL" id="JAPWDV010000002">
    <property type="protein sequence ID" value="KAJ6220806.1"/>
    <property type="molecule type" value="Genomic_DNA"/>
</dbReference>
<dbReference type="Proteomes" id="UP001142055">
    <property type="component" value="Chromosome 2"/>
</dbReference>
<dbReference type="InterPro" id="IPR001258">
    <property type="entry name" value="NHL_repeat"/>
</dbReference>
<proteinExistence type="predicted"/>
<organism evidence="2 3">
    <name type="scientific">Blomia tropicalis</name>
    <name type="common">Mite</name>
    <dbReference type="NCBI Taxonomy" id="40697"/>
    <lineage>
        <taxon>Eukaryota</taxon>
        <taxon>Metazoa</taxon>
        <taxon>Ecdysozoa</taxon>
        <taxon>Arthropoda</taxon>
        <taxon>Chelicerata</taxon>
        <taxon>Arachnida</taxon>
        <taxon>Acari</taxon>
        <taxon>Acariformes</taxon>
        <taxon>Sarcoptiformes</taxon>
        <taxon>Astigmata</taxon>
        <taxon>Glycyphagoidea</taxon>
        <taxon>Echimyopodidae</taxon>
        <taxon>Blomia</taxon>
    </lineage>
</organism>
<name>A0A9Q0RNK1_BLOTA</name>
<accession>A0A9Q0RNK1</accession>
<evidence type="ECO:0000256" key="1">
    <source>
        <dbReference type="ARBA" id="ARBA00022737"/>
    </source>
</evidence>
<gene>
    <name evidence="2" type="ORF">RDWZM_006618</name>
</gene>
<evidence type="ECO:0000313" key="2">
    <source>
        <dbReference type="EMBL" id="KAJ6220806.1"/>
    </source>
</evidence>